<sequence>MRIFADTPDWDDVERTLKDTFDTVNQSFDRGWTSTQDEWHGFTRRISLRVTSIFGDMGPDRIDAVKEALRLSYPIILTRLSRRWASIEIDQIINILLQVAKEVTMIVGGSVLAGSIIGGSIGALAYGTGIGAGVVIGGGIGFQLGNVILMALGLSAIADYFYEGLPACLATLHDGLALAWNAEYGTPVGLDPTGGSAARRDSRIDEASRLLANGQEQLITLLLTAIVTYVMRGQIKNSLQSSADDIMARSAQLQAEISNKQLADWLAKNIEKLLKHPDFQPKTQYSKNDFKNESTEWDTVNSRADGDFGYLPPLRQNYVRAVYELKKTINRMRASGTDLEEIAKHAHEARTNLKIEYRKFTPPELLETINARNMNKYGNPMGPTFDDLINKGKTFEQIIDSATRAGGEDIF</sequence>
<evidence type="ECO:0000259" key="1">
    <source>
        <dbReference type="Pfam" id="PF21724"/>
    </source>
</evidence>
<accession>A0A0N0WV44</accession>
<reference evidence="2 3" key="1">
    <citation type="submission" date="2018-08" db="EMBL/GenBank/DDBJ databases">
        <title>Recombination of ecologically and evolutionarily significant loci maintains genetic cohesion in the Pseudomonas syringae species complex.</title>
        <authorList>
            <person name="Dillon M."/>
            <person name="Thakur S."/>
            <person name="Almeida R.N.D."/>
            <person name="Weir B.S."/>
            <person name="Guttman D.S."/>
        </authorList>
    </citation>
    <scope>NUCLEOTIDE SEQUENCE [LARGE SCALE GENOMIC DNA]</scope>
    <source>
        <strain evidence="2 3">ICMP 11281</strain>
    </source>
</reference>
<protein>
    <recommendedName>
        <fullName evidence="1">NAD(+)--protein-arginine ADP-ribosyltransferase Tre1-like N-terminal domain-containing protein</fullName>
    </recommendedName>
</protein>
<gene>
    <name evidence="2" type="ORF">ALP13_00017</name>
</gene>
<evidence type="ECO:0000313" key="2">
    <source>
        <dbReference type="EMBL" id="RMV31481.1"/>
    </source>
</evidence>
<dbReference type="AlphaFoldDB" id="A0A0N0WV44"/>
<evidence type="ECO:0000313" key="3">
    <source>
        <dbReference type="Proteomes" id="UP000271631"/>
    </source>
</evidence>
<dbReference type="InterPro" id="IPR049195">
    <property type="entry name" value="Tre1-like_N"/>
</dbReference>
<dbReference type="Pfam" id="PF21724">
    <property type="entry name" value="DUF6861"/>
    <property type="match status" value="1"/>
</dbReference>
<comment type="caution">
    <text evidence="2">The sequence shown here is derived from an EMBL/GenBank/DDBJ whole genome shotgun (WGS) entry which is preliminary data.</text>
</comment>
<organism evidence="2 3">
    <name type="scientific">Pseudomonas syringae pv. maculicola</name>
    <dbReference type="NCBI Taxonomy" id="59511"/>
    <lineage>
        <taxon>Bacteria</taxon>
        <taxon>Pseudomonadati</taxon>
        <taxon>Pseudomonadota</taxon>
        <taxon>Gammaproteobacteria</taxon>
        <taxon>Pseudomonadales</taxon>
        <taxon>Pseudomonadaceae</taxon>
        <taxon>Pseudomonas</taxon>
    </lineage>
</organism>
<dbReference type="EMBL" id="RBUQ01000277">
    <property type="protein sequence ID" value="RMV31481.1"/>
    <property type="molecule type" value="Genomic_DNA"/>
</dbReference>
<name>A0A0N0WV44_PSEYM</name>
<dbReference type="RefSeq" id="WP_238417887.1">
    <property type="nucleotide sequence ID" value="NZ_JAEVFP010000018.1"/>
</dbReference>
<dbReference type="Proteomes" id="UP000271631">
    <property type="component" value="Unassembled WGS sequence"/>
</dbReference>
<feature type="domain" description="NAD(+)--protein-arginine ADP-ribosyltransferase Tre1-like N-terminal" evidence="1">
    <location>
        <begin position="65"/>
        <end position="269"/>
    </location>
</feature>
<proteinExistence type="predicted"/>